<comment type="caution">
    <text evidence="1">The sequence shown here is derived from an EMBL/GenBank/DDBJ whole genome shotgun (WGS) entry which is preliminary data.</text>
</comment>
<reference evidence="1 2" key="1">
    <citation type="submission" date="2015-03" db="EMBL/GenBank/DDBJ databases">
        <authorList>
            <person name="Hassan Y."/>
            <person name="Lepp D."/>
            <person name="Li X.-Z."/>
            <person name="Zhou T."/>
        </authorList>
    </citation>
    <scope>NUCLEOTIDE SEQUENCE [LARGE SCALE GENOMIC DNA]</scope>
    <source>
        <strain evidence="1 2">IPL18</strain>
    </source>
</reference>
<sequence>MEWASGRDLGAIFGLFYVQDAQNYVFTVWLRAKEAGAVCRLALAQNGDDRVPARQSGQLAQGGHAALVDSDNLV</sequence>
<protein>
    <submittedName>
        <fullName evidence="1">Uncharacterized protein</fullName>
    </submittedName>
</protein>
<organism evidence="1 2">
    <name type="scientific">Devosia chinhatensis</name>
    <dbReference type="NCBI Taxonomy" id="429727"/>
    <lineage>
        <taxon>Bacteria</taxon>
        <taxon>Pseudomonadati</taxon>
        <taxon>Pseudomonadota</taxon>
        <taxon>Alphaproteobacteria</taxon>
        <taxon>Hyphomicrobiales</taxon>
        <taxon>Devosiaceae</taxon>
        <taxon>Devosia</taxon>
    </lineage>
</organism>
<dbReference type="EMBL" id="JZEY01000001">
    <property type="protein sequence ID" value="KKB11422.1"/>
    <property type="molecule type" value="Genomic_DNA"/>
</dbReference>
<keyword evidence="2" id="KW-1185">Reference proteome</keyword>
<evidence type="ECO:0000313" key="2">
    <source>
        <dbReference type="Proteomes" id="UP000033649"/>
    </source>
</evidence>
<accession>A0A0F5FTA1</accession>
<dbReference type="STRING" id="429727.VE26_00005"/>
<dbReference type="AlphaFoldDB" id="A0A0F5FTA1"/>
<evidence type="ECO:0000313" key="1">
    <source>
        <dbReference type="EMBL" id="KKB11422.1"/>
    </source>
</evidence>
<proteinExistence type="predicted"/>
<name>A0A0F5FTA1_9HYPH</name>
<dbReference type="Proteomes" id="UP000033649">
    <property type="component" value="Unassembled WGS sequence"/>
</dbReference>
<feature type="non-terminal residue" evidence="1">
    <location>
        <position position="74"/>
    </location>
</feature>
<gene>
    <name evidence="1" type="ORF">VE26_00005</name>
</gene>